<proteinExistence type="predicted"/>
<feature type="compositionally biased region" description="Acidic residues" evidence="1">
    <location>
        <begin position="80"/>
        <end position="89"/>
    </location>
</feature>
<comment type="caution">
    <text evidence="3">The sequence shown here is derived from an EMBL/GenBank/DDBJ whole genome shotgun (WGS) entry which is preliminary data.</text>
</comment>
<keyword evidence="2" id="KW-0732">Signal</keyword>
<feature type="region of interest" description="Disordered" evidence="1">
    <location>
        <begin position="61"/>
        <end position="191"/>
    </location>
</feature>
<feature type="chain" id="PRO_5035306008" evidence="2">
    <location>
        <begin position="20"/>
        <end position="191"/>
    </location>
</feature>
<dbReference type="AlphaFoldDB" id="A0A8J2WDD4"/>
<dbReference type="Proteomes" id="UP000789390">
    <property type="component" value="Unassembled WGS sequence"/>
</dbReference>
<name>A0A8J2WDD4_9CRUS</name>
<evidence type="ECO:0000313" key="4">
    <source>
        <dbReference type="Proteomes" id="UP000789390"/>
    </source>
</evidence>
<feature type="compositionally biased region" description="Basic residues" evidence="1">
    <location>
        <begin position="110"/>
        <end position="131"/>
    </location>
</feature>
<protein>
    <submittedName>
        <fullName evidence="3">Uncharacterized protein</fullName>
    </submittedName>
</protein>
<evidence type="ECO:0000256" key="2">
    <source>
        <dbReference type="SAM" id="SignalP"/>
    </source>
</evidence>
<feature type="compositionally biased region" description="Polar residues" evidence="1">
    <location>
        <begin position="143"/>
        <end position="156"/>
    </location>
</feature>
<keyword evidence="4" id="KW-1185">Reference proteome</keyword>
<reference evidence="3" key="1">
    <citation type="submission" date="2021-11" db="EMBL/GenBank/DDBJ databases">
        <authorList>
            <person name="Schell T."/>
        </authorList>
    </citation>
    <scope>NUCLEOTIDE SEQUENCE</scope>
    <source>
        <strain evidence="3">M5</strain>
    </source>
</reference>
<organism evidence="3 4">
    <name type="scientific">Daphnia galeata</name>
    <dbReference type="NCBI Taxonomy" id="27404"/>
    <lineage>
        <taxon>Eukaryota</taxon>
        <taxon>Metazoa</taxon>
        <taxon>Ecdysozoa</taxon>
        <taxon>Arthropoda</taxon>
        <taxon>Crustacea</taxon>
        <taxon>Branchiopoda</taxon>
        <taxon>Diplostraca</taxon>
        <taxon>Cladocera</taxon>
        <taxon>Anomopoda</taxon>
        <taxon>Daphniidae</taxon>
        <taxon>Daphnia</taxon>
    </lineage>
</organism>
<sequence>MKLVVAALSLFVCVAFVHSVPLSKGQTNTNINKNTNNNANYNFLYDLLSLLQNTEQEEPIEEIPIIKPPVHKPIKPIHPEEEDEDEEDDGSYKPEQPCIHNKPSVSIHKPSIHKPGKPYRPHRPQRPHRPLRPSGSYDDRTTFNKNSNVASNTNVNDAAGEGNINSESDWGKSLVKTTPESLEKTEPEATN</sequence>
<dbReference type="EMBL" id="CAKKLH010000035">
    <property type="protein sequence ID" value="CAH0100259.1"/>
    <property type="molecule type" value="Genomic_DNA"/>
</dbReference>
<feature type="signal peptide" evidence="2">
    <location>
        <begin position="1"/>
        <end position="19"/>
    </location>
</feature>
<evidence type="ECO:0000256" key="1">
    <source>
        <dbReference type="SAM" id="MobiDB-lite"/>
    </source>
</evidence>
<feature type="compositionally biased region" description="Basic and acidic residues" evidence="1">
    <location>
        <begin position="181"/>
        <end position="191"/>
    </location>
</feature>
<accession>A0A8J2WDD4</accession>
<dbReference type="OrthoDB" id="10511145at2759"/>
<gene>
    <name evidence="3" type="ORF">DGAL_LOCUS2481</name>
</gene>
<evidence type="ECO:0000313" key="3">
    <source>
        <dbReference type="EMBL" id="CAH0100259.1"/>
    </source>
</evidence>